<evidence type="ECO:0000256" key="6">
    <source>
        <dbReference type="SAM" id="Phobius"/>
    </source>
</evidence>
<feature type="transmembrane region" description="Helical" evidence="6">
    <location>
        <begin position="181"/>
        <end position="201"/>
    </location>
</feature>
<evidence type="ECO:0000256" key="3">
    <source>
        <dbReference type="ARBA" id="ARBA00022692"/>
    </source>
</evidence>
<comment type="similarity">
    <text evidence="2">Belongs to the oxidase-dependent Fe transporter (OFeT) (TC 9.A.10.1) family.</text>
</comment>
<dbReference type="PANTHER" id="PTHR31632">
    <property type="entry name" value="IRON TRANSPORTER FTH1"/>
    <property type="match status" value="1"/>
</dbReference>
<dbReference type="AlphaFoldDB" id="A0A7C8DK74"/>
<name>A0A7C8DK74_9ARCH</name>
<dbReference type="PANTHER" id="PTHR31632:SF2">
    <property type="entry name" value="PLASMA MEMBRANE IRON PERMEASE"/>
    <property type="match status" value="1"/>
</dbReference>
<dbReference type="Pfam" id="PF03239">
    <property type="entry name" value="FTR1"/>
    <property type="match status" value="1"/>
</dbReference>
<dbReference type="GO" id="GO:0015093">
    <property type="term" value="F:ferrous iron transmembrane transporter activity"/>
    <property type="evidence" value="ECO:0007669"/>
    <property type="project" value="TreeGrafter"/>
</dbReference>
<keyword evidence="5 6" id="KW-0472">Membrane</keyword>
<dbReference type="Proteomes" id="UP000589516">
    <property type="component" value="Unassembled WGS sequence"/>
</dbReference>
<comment type="caution">
    <text evidence="7">The sequence shown here is derived from an EMBL/GenBank/DDBJ whole genome shotgun (WGS) entry which is preliminary data.</text>
</comment>
<proteinExistence type="inferred from homology"/>
<evidence type="ECO:0000313" key="7">
    <source>
        <dbReference type="EMBL" id="HIG63229.1"/>
    </source>
</evidence>
<feature type="transmembrane region" description="Helical" evidence="6">
    <location>
        <begin position="12"/>
        <end position="33"/>
    </location>
</feature>
<dbReference type="InterPro" id="IPR004923">
    <property type="entry name" value="FTR1/Fip1/EfeU"/>
</dbReference>
<evidence type="ECO:0008006" key="9">
    <source>
        <dbReference type="Google" id="ProtNLM"/>
    </source>
</evidence>
<evidence type="ECO:0000256" key="1">
    <source>
        <dbReference type="ARBA" id="ARBA00004141"/>
    </source>
</evidence>
<accession>A0A7C8DK74</accession>
<keyword evidence="4 6" id="KW-1133">Transmembrane helix</keyword>
<protein>
    <recommendedName>
        <fullName evidence="9">High-affinity iron transporter</fullName>
    </recommendedName>
</protein>
<feature type="transmembrane region" description="Helical" evidence="6">
    <location>
        <begin position="119"/>
        <end position="144"/>
    </location>
</feature>
<dbReference type="GO" id="GO:0033573">
    <property type="term" value="C:high-affinity iron permease complex"/>
    <property type="evidence" value="ECO:0007669"/>
    <property type="project" value="InterPro"/>
</dbReference>
<evidence type="ECO:0000256" key="2">
    <source>
        <dbReference type="ARBA" id="ARBA00008333"/>
    </source>
</evidence>
<sequence length="256" mass="27314">MFTDFDELIAGGVIGFREALEAALIVGILIALLQRTDRAAMVRWVWGGVAAALVASIVIWKAFFLVTGEFSKYNEELFEGILYLVAAALITTVVLHIFGHDTRRMLERKAEAAIARREALGMGLLAFISVWREGVETVIFLGAGTQSGDAITGALVGIVLACGLGWLIFSSTRKIDLKLLFDGSTVFLVLFAAFLVSKAMYEFGEIGLLPESALLSGVVVVAYFGITHVVSSRYGVSLVAAFTGLLSGLKPGGNSS</sequence>
<organism evidence="7 8">
    <name type="scientific">Marine Group III euryarchaeote</name>
    <dbReference type="NCBI Taxonomy" id="2173149"/>
    <lineage>
        <taxon>Archaea</taxon>
        <taxon>Methanobacteriati</taxon>
        <taxon>Thermoplasmatota</taxon>
        <taxon>Thermoplasmata</taxon>
        <taxon>Candidatus Thermoprofundales</taxon>
    </lineage>
</organism>
<comment type="subcellular location">
    <subcellularLocation>
        <location evidence="1">Membrane</location>
        <topology evidence="1">Multi-pass membrane protein</topology>
    </subcellularLocation>
</comment>
<gene>
    <name evidence="7" type="ORF">EYQ16_01750</name>
</gene>
<evidence type="ECO:0000256" key="4">
    <source>
        <dbReference type="ARBA" id="ARBA00022989"/>
    </source>
</evidence>
<feature type="transmembrane region" description="Helical" evidence="6">
    <location>
        <begin position="45"/>
        <end position="68"/>
    </location>
</feature>
<feature type="transmembrane region" description="Helical" evidence="6">
    <location>
        <begin position="80"/>
        <end position="98"/>
    </location>
</feature>
<feature type="transmembrane region" description="Helical" evidence="6">
    <location>
        <begin position="213"/>
        <end position="230"/>
    </location>
</feature>
<evidence type="ECO:0000256" key="5">
    <source>
        <dbReference type="ARBA" id="ARBA00023136"/>
    </source>
</evidence>
<evidence type="ECO:0000313" key="8">
    <source>
        <dbReference type="Proteomes" id="UP000589516"/>
    </source>
</evidence>
<dbReference type="EMBL" id="DUAV01000017">
    <property type="protein sequence ID" value="HIG63229.1"/>
    <property type="molecule type" value="Genomic_DNA"/>
</dbReference>
<reference evidence="8" key="1">
    <citation type="journal article" date="2019" name="bioRxiv">
        <title>Genome diversification in globally distributed novel marine Proteobacteria is linked to environmental adaptation.</title>
        <authorList>
            <person name="Zhou Z."/>
            <person name="Tran P.Q."/>
            <person name="Kieft K."/>
            <person name="Anantharaman K."/>
        </authorList>
    </citation>
    <scope>NUCLEOTIDE SEQUENCE [LARGE SCALE GENOMIC DNA]</scope>
</reference>
<keyword evidence="3 6" id="KW-0812">Transmembrane</keyword>
<feature type="transmembrane region" description="Helical" evidence="6">
    <location>
        <begin position="150"/>
        <end position="169"/>
    </location>
</feature>